<dbReference type="HOGENOM" id="CLU_000604_1_23_5"/>
<reference evidence="9 10" key="1">
    <citation type="journal article" date="2014" name="Int. J. Syst. Evol. Microbiol.">
        <title>Celeribacter indicus sp. nov., a polycyclic aromatic hydrocarbon-degrading bacterium from deep-sea sediment and reclassification of Huaishuia halophila as Celeribacter halophilus comb. nov.</title>
        <authorList>
            <person name="Lai Q."/>
            <person name="Cao J."/>
            <person name="Yuan J."/>
            <person name="Li F."/>
            <person name="Shao Z."/>
        </authorList>
    </citation>
    <scope>NUCLEOTIDE SEQUENCE [LARGE SCALE GENOMIC DNA]</scope>
    <source>
        <strain evidence="9">P73</strain>
    </source>
</reference>
<dbReference type="KEGG" id="cid:P73_1655"/>
<sequence>MNVPELTASATPPTLDVENLSVTYARSRIKAVNGVDLHLSSGRLGIVGESGSGKSTVGRALMRLLPPSAKADAERMRFEGEDLLSLGERGYRKLRGKRMSLIMQDPRYSLNPVRSIGDQVAEAAGLHLGLRGKAAREAAAAMLERVRIRNVRTVMDLYPHQISGGMGQRVMIAMMLIARPRLVIADEPTSALDVSVRAEVLELLDELVREQNSSLILISHDIRMVASFCDEVAVMYKGRVVETIHDLAQAEHPYTRGLLSALPDPARPVRRLAVPDRKRLDQLEAQS</sequence>
<keyword evidence="3" id="KW-0813">Transport</keyword>
<dbReference type="InterPro" id="IPR003439">
    <property type="entry name" value="ABC_transporter-like_ATP-bd"/>
</dbReference>
<dbReference type="Pfam" id="PF00005">
    <property type="entry name" value="ABC_tran"/>
    <property type="match status" value="1"/>
</dbReference>
<gene>
    <name evidence="9" type="ORF">P73_1655</name>
</gene>
<evidence type="ECO:0000256" key="7">
    <source>
        <dbReference type="ARBA" id="ARBA00023136"/>
    </source>
</evidence>
<dbReference type="InterPro" id="IPR027417">
    <property type="entry name" value="P-loop_NTPase"/>
</dbReference>
<dbReference type="PANTHER" id="PTHR43297">
    <property type="entry name" value="OLIGOPEPTIDE TRANSPORT ATP-BINDING PROTEIN APPD"/>
    <property type="match status" value="1"/>
</dbReference>
<evidence type="ECO:0000256" key="5">
    <source>
        <dbReference type="ARBA" id="ARBA00022741"/>
    </source>
</evidence>
<evidence type="ECO:0000256" key="3">
    <source>
        <dbReference type="ARBA" id="ARBA00022448"/>
    </source>
</evidence>
<keyword evidence="7" id="KW-0472">Membrane</keyword>
<keyword evidence="10" id="KW-1185">Reference proteome</keyword>
<dbReference type="RefSeq" id="WP_052453120.1">
    <property type="nucleotide sequence ID" value="NZ_CP004393.1"/>
</dbReference>
<dbReference type="GO" id="GO:0005886">
    <property type="term" value="C:plasma membrane"/>
    <property type="evidence" value="ECO:0007669"/>
    <property type="project" value="UniProtKB-SubCell"/>
</dbReference>
<dbReference type="Gene3D" id="3.40.50.300">
    <property type="entry name" value="P-loop containing nucleotide triphosphate hydrolases"/>
    <property type="match status" value="1"/>
</dbReference>
<dbReference type="EMBL" id="CP004393">
    <property type="protein sequence ID" value="AJE46370.1"/>
    <property type="molecule type" value="Genomic_DNA"/>
</dbReference>
<dbReference type="SUPFAM" id="SSF52540">
    <property type="entry name" value="P-loop containing nucleoside triphosphate hydrolases"/>
    <property type="match status" value="1"/>
</dbReference>
<dbReference type="STRING" id="1208324.P73_1655"/>
<dbReference type="Proteomes" id="UP000031521">
    <property type="component" value="Chromosome"/>
</dbReference>
<evidence type="ECO:0000313" key="10">
    <source>
        <dbReference type="Proteomes" id="UP000031521"/>
    </source>
</evidence>
<dbReference type="GO" id="GO:0016887">
    <property type="term" value="F:ATP hydrolysis activity"/>
    <property type="evidence" value="ECO:0007669"/>
    <property type="project" value="InterPro"/>
</dbReference>
<evidence type="ECO:0000256" key="6">
    <source>
        <dbReference type="ARBA" id="ARBA00022840"/>
    </source>
</evidence>
<evidence type="ECO:0000259" key="8">
    <source>
        <dbReference type="PROSITE" id="PS50893"/>
    </source>
</evidence>
<keyword evidence="6 9" id="KW-0067">ATP-binding</keyword>
<protein>
    <submittedName>
        <fullName evidence="9">Peptide ABC transporter ATP-binding protein</fullName>
    </submittedName>
</protein>
<keyword evidence="4" id="KW-1003">Cell membrane</keyword>
<evidence type="ECO:0000313" key="9">
    <source>
        <dbReference type="EMBL" id="AJE46370.1"/>
    </source>
</evidence>
<dbReference type="OrthoDB" id="7374568at2"/>
<evidence type="ECO:0000256" key="2">
    <source>
        <dbReference type="ARBA" id="ARBA00005417"/>
    </source>
</evidence>
<dbReference type="CDD" id="cd03257">
    <property type="entry name" value="ABC_NikE_OppD_transporters"/>
    <property type="match status" value="1"/>
</dbReference>
<comment type="subcellular location">
    <subcellularLocation>
        <location evidence="1">Cell inner membrane</location>
        <topology evidence="1">Peripheral membrane protein</topology>
    </subcellularLocation>
</comment>
<comment type="similarity">
    <text evidence="2">Belongs to the ABC transporter superfamily.</text>
</comment>
<dbReference type="AlphaFoldDB" id="A0A0B5DYW0"/>
<proteinExistence type="inferred from homology"/>
<dbReference type="GO" id="GO:0005524">
    <property type="term" value="F:ATP binding"/>
    <property type="evidence" value="ECO:0007669"/>
    <property type="project" value="UniProtKB-KW"/>
</dbReference>
<dbReference type="PROSITE" id="PS50893">
    <property type="entry name" value="ABC_TRANSPORTER_2"/>
    <property type="match status" value="1"/>
</dbReference>
<accession>A0A0B5DYW0</accession>
<dbReference type="SMART" id="SM00382">
    <property type="entry name" value="AAA"/>
    <property type="match status" value="1"/>
</dbReference>
<dbReference type="InterPro" id="IPR003593">
    <property type="entry name" value="AAA+_ATPase"/>
</dbReference>
<dbReference type="InterPro" id="IPR050388">
    <property type="entry name" value="ABC_Ni/Peptide_Import"/>
</dbReference>
<keyword evidence="5" id="KW-0547">Nucleotide-binding</keyword>
<feature type="domain" description="ABC transporter" evidence="8">
    <location>
        <begin position="15"/>
        <end position="262"/>
    </location>
</feature>
<name>A0A0B5DYW0_9RHOB</name>
<evidence type="ECO:0000256" key="4">
    <source>
        <dbReference type="ARBA" id="ARBA00022475"/>
    </source>
</evidence>
<organism evidence="9 10">
    <name type="scientific">Celeribacter indicus</name>
    <dbReference type="NCBI Taxonomy" id="1208324"/>
    <lineage>
        <taxon>Bacteria</taxon>
        <taxon>Pseudomonadati</taxon>
        <taxon>Pseudomonadota</taxon>
        <taxon>Alphaproteobacteria</taxon>
        <taxon>Rhodobacterales</taxon>
        <taxon>Roseobacteraceae</taxon>
        <taxon>Celeribacter</taxon>
    </lineage>
</organism>
<dbReference type="PANTHER" id="PTHR43297:SF2">
    <property type="entry name" value="DIPEPTIDE TRANSPORT ATP-BINDING PROTEIN DPPD"/>
    <property type="match status" value="1"/>
</dbReference>
<evidence type="ECO:0000256" key="1">
    <source>
        <dbReference type="ARBA" id="ARBA00004417"/>
    </source>
</evidence>